<sequence>MIKMTEVACQVEECRFWSNNVCTAKSIEVRSSGTRKVSTSDDTACETFMSKQ</sequence>
<dbReference type="Pfam" id="PF07561">
    <property type="entry name" value="DUF1540"/>
    <property type="match status" value="1"/>
</dbReference>
<evidence type="ECO:0000313" key="3">
    <source>
        <dbReference type="Proteomes" id="UP000002706"/>
    </source>
</evidence>
<gene>
    <name evidence="2" type="ordered locus">CHY_1044</name>
</gene>
<reference evidence="2 3" key="1">
    <citation type="journal article" date="2005" name="PLoS Genet.">
        <title>Life in hot carbon monoxide: the complete genome sequence of Carboxydothermus hydrogenoformans Z-2901.</title>
        <authorList>
            <person name="Wu M."/>
            <person name="Ren Q."/>
            <person name="Durkin A.S."/>
            <person name="Daugherty S.C."/>
            <person name="Brinkac L.M."/>
            <person name="Dodson R.J."/>
            <person name="Madupu R."/>
            <person name="Sullivan S.A."/>
            <person name="Kolonay J.F."/>
            <person name="Haft D.H."/>
            <person name="Nelson W.C."/>
            <person name="Tallon L.J."/>
            <person name="Jones K.M."/>
            <person name="Ulrich L.E."/>
            <person name="Gonzalez J.M."/>
            <person name="Zhulin I.B."/>
            <person name="Robb F.T."/>
            <person name="Eisen J.A."/>
        </authorList>
    </citation>
    <scope>NUCLEOTIDE SEQUENCE [LARGE SCALE GENOMIC DNA]</scope>
    <source>
        <strain evidence="3">ATCC BAA-161 / DSM 6008 / Z-2901</strain>
    </source>
</reference>
<protein>
    <recommendedName>
        <fullName evidence="1">DUF1540 domain-containing protein</fullName>
    </recommendedName>
</protein>
<dbReference type="InParanoid" id="Q3AD94"/>
<dbReference type="Proteomes" id="UP000002706">
    <property type="component" value="Chromosome"/>
</dbReference>
<evidence type="ECO:0000313" key="2">
    <source>
        <dbReference type="EMBL" id="ABB15006.1"/>
    </source>
</evidence>
<dbReference type="InterPro" id="IPR011437">
    <property type="entry name" value="DUF1540"/>
</dbReference>
<dbReference type="eggNOG" id="ENOG5033FK6">
    <property type="taxonomic scope" value="Bacteria"/>
</dbReference>
<dbReference type="AlphaFoldDB" id="Q3AD94"/>
<evidence type="ECO:0000259" key="1">
    <source>
        <dbReference type="Pfam" id="PF07561"/>
    </source>
</evidence>
<proteinExistence type="predicted"/>
<keyword evidence="3" id="KW-1185">Reference proteome</keyword>
<dbReference type="KEGG" id="chy:CHY_1044"/>
<dbReference type="EMBL" id="CP000141">
    <property type="protein sequence ID" value="ABB15006.1"/>
    <property type="molecule type" value="Genomic_DNA"/>
</dbReference>
<organism evidence="2 3">
    <name type="scientific">Carboxydothermus hydrogenoformans (strain ATCC BAA-161 / DSM 6008 / Z-2901)</name>
    <dbReference type="NCBI Taxonomy" id="246194"/>
    <lineage>
        <taxon>Bacteria</taxon>
        <taxon>Bacillati</taxon>
        <taxon>Bacillota</taxon>
        <taxon>Clostridia</taxon>
        <taxon>Thermoanaerobacterales</taxon>
        <taxon>Thermoanaerobacteraceae</taxon>
        <taxon>Carboxydothermus</taxon>
    </lineage>
</organism>
<accession>Q3AD94</accession>
<dbReference type="STRING" id="246194.CHY_1044"/>
<name>Q3AD94_CARHZ</name>
<feature type="domain" description="DUF1540" evidence="1">
    <location>
        <begin position="7"/>
        <end position="48"/>
    </location>
</feature>
<dbReference type="HOGENOM" id="CLU_201605_1_0_9"/>